<keyword evidence="1" id="KW-0175">Coiled coil</keyword>
<keyword evidence="3" id="KW-1185">Reference proteome</keyword>
<evidence type="ECO:0000256" key="1">
    <source>
        <dbReference type="SAM" id="Coils"/>
    </source>
</evidence>
<dbReference type="GO" id="GO:0015918">
    <property type="term" value="P:sterol transport"/>
    <property type="evidence" value="ECO:0007669"/>
    <property type="project" value="TreeGrafter"/>
</dbReference>
<sequence>MAGTPPSPTASVAAVVAEKERLTAAEAERVKHQEARDTALAAAVEAEREAAEAVKELDAIDARQRTALKHAAEARKTVAAHKDDAPDSDGVMAILGIQLNAISVVNLVMSIGIAVEFCVHITHAFMVGAL</sequence>
<gene>
    <name evidence="2" type="primary">ga19367</name>
    <name evidence="2" type="ORF">PR202_ga19367</name>
</gene>
<dbReference type="EMBL" id="BQKI01000009">
    <property type="protein sequence ID" value="GJN02051.1"/>
    <property type="molecule type" value="Genomic_DNA"/>
</dbReference>
<dbReference type="GO" id="GO:0032934">
    <property type="term" value="F:sterol binding"/>
    <property type="evidence" value="ECO:0007669"/>
    <property type="project" value="TreeGrafter"/>
</dbReference>
<dbReference type="Gene3D" id="1.20.1640.10">
    <property type="entry name" value="Multidrug efflux transporter AcrB transmembrane domain"/>
    <property type="match status" value="1"/>
</dbReference>
<reference evidence="2" key="1">
    <citation type="journal article" date="2018" name="DNA Res.">
        <title>Multiple hybrid de novo genome assembly of finger millet, an orphan allotetraploid crop.</title>
        <authorList>
            <person name="Hatakeyama M."/>
            <person name="Aluri S."/>
            <person name="Balachadran M.T."/>
            <person name="Sivarajan S.R."/>
            <person name="Patrignani A."/>
            <person name="Gruter S."/>
            <person name="Poveda L."/>
            <person name="Shimizu-Inatsugi R."/>
            <person name="Baeten J."/>
            <person name="Francoijs K.J."/>
            <person name="Nataraja K.N."/>
            <person name="Reddy Y.A.N."/>
            <person name="Phadnis S."/>
            <person name="Ravikumar R.L."/>
            <person name="Schlapbach R."/>
            <person name="Sreeman S.M."/>
            <person name="Shimizu K.K."/>
        </authorList>
    </citation>
    <scope>NUCLEOTIDE SEQUENCE</scope>
</reference>
<proteinExistence type="predicted"/>
<dbReference type="Proteomes" id="UP001054889">
    <property type="component" value="Unassembled WGS sequence"/>
</dbReference>
<feature type="coiled-coil region" evidence="1">
    <location>
        <begin position="15"/>
        <end position="63"/>
    </location>
</feature>
<evidence type="ECO:0000313" key="2">
    <source>
        <dbReference type="EMBL" id="GJN02051.1"/>
    </source>
</evidence>
<dbReference type="GO" id="GO:0016020">
    <property type="term" value="C:membrane"/>
    <property type="evidence" value="ECO:0007669"/>
    <property type="project" value="TreeGrafter"/>
</dbReference>
<comment type="caution">
    <text evidence="2">The sequence shown here is derived from an EMBL/GenBank/DDBJ whole genome shotgun (WGS) entry which is preliminary data.</text>
</comment>
<organism evidence="2 3">
    <name type="scientific">Eleusine coracana subsp. coracana</name>
    <dbReference type="NCBI Taxonomy" id="191504"/>
    <lineage>
        <taxon>Eukaryota</taxon>
        <taxon>Viridiplantae</taxon>
        <taxon>Streptophyta</taxon>
        <taxon>Embryophyta</taxon>
        <taxon>Tracheophyta</taxon>
        <taxon>Spermatophyta</taxon>
        <taxon>Magnoliopsida</taxon>
        <taxon>Liliopsida</taxon>
        <taxon>Poales</taxon>
        <taxon>Poaceae</taxon>
        <taxon>PACMAD clade</taxon>
        <taxon>Chloridoideae</taxon>
        <taxon>Cynodonteae</taxon>
        <taxon>Eleusininae</taxon>
        <taxon>Eleusine</taxon>
    </lineage>
</organism>
<evidence type="ECO:0000313" key="3">
    <source>
        <dbReference type="Proteomes" id="UP001054889"/>
    </source>
</evidence>
<dbReference type="AlphaFoldDB" id="A0AAV5CV60"/>
<dbReference type="SUPFAM" id="SSF82866">
    <property type="entry name" value="Multidrug efflux transporter AcrB transmembrane domain"/>
    <property type="match status" value="1"/>
</dbReference>
<reference evidence="2" key="2">
    <citation type="submission" date="2021-12" db="EMBL/GenBank/DDBJ databases">
        <title>Resequencing data analysis of finger millet.</title>
        <authorList>
            <person name="Hatakeyama M."/>
            <person name="Aluri S."/>
            <person name="Balachadran M.T."/>
            <person name="Sivarajan S.R."/>
            <person name="Poveda L."/>
            <person name="Shimizu-Inatsugi R."/>
            <person name="Schlapbach R."/>
            <person name="Sreeman S.M."/>
            <person name="Shimizu K.K."/>
        </authorList>
    </citation>
    <scope>NUCLEOTIDE SEQUENCE</scope>
</reference>
<name>A0AAV5CV60_ELECO</name>
<dbReference type="PANTHER" id="PTHR45727">
    <property type="entry name" value="NPC INTRACELLULAR CHOLESTEROL TRANSPORTER 1"/>
    <property type="match status" value="1"/>
</dbReference>
<protein>
    <submittedName>
        <fullName evidence="2">Uncharacterized protein</fullName>
    </submittedName>
</protein>
<accession>A0AAV5CV60</accession>
<dbReference type="PANTHER" id="PTHR45727:SF2">
    <property type="entry name" value="NPC INTRACELLULAR CHOLESTEROL TRANSPORTER 1"/>
    <property type="match status" value="1"/>
</dbReference>